<dbReference type="AlphaFoldDB" id="A0A1G6GIN8"/>
<dbReference type="InterPro" id="IPR004449">
    <property type="entry name" value="SixA"/>
</dbReference>
<keyword evidence="4" id="KW-1185">Reference proteome</keyword>
<dbReference type="Pfam" id="PF00300">
    <property type="entry name" value="His_Phos_1"/>
    <property type="match status" value="1"/>
</dbReference>
<gene>
    <name evidence="3" type="ORF">SAMN05421749_10122</name>
</gene>
<dbReference type="CDD" id="cd07067">
    <property type="entry name" value="HP_PGM_like"/>
    <property type="match status" value="1"/>
</dbReference>
<dbReference type="InterPro" id="IPR029033">
    <property type="entry name" value="His_PPase_superfam"/>
</dbReference>
<dbReference type="PANTHER" id="PTHR20935:SF1">
    <property type="entry name" value="SLL1549 PROTEIN"/>
    <property type="match status" value="1"/>
</dbReference>
<dbReference type="EMBL" id="FMYK01000001">
    <property type="protein sequence ID" value="SDB81790.1"/>
    <property type="molecule type" value="Genomic_DNA"/>
</dbReference>
<evidence type="ECO:0000256" key="2">
    <source>
        <dbReference type="PIRSR" id="PIRSR613078-2"/>
    </source>
</evidence>
<dbReference type="PROSITE" id="PS00175">
    <property type="entry name" value="PG_MUTASE"/>
    <property type="match status" value="1"/>
</dbReference>
<dbReference type="Gene3D" id="3.40.50.1240">
    <property type="entry name" value="Phosphoglycerate mutase-like"/>
    <property type="match status" value="1"/>
</dbReference>
<dbReference type="OrthoDB" id="92610at2"/>
<dbReference type="Proteomes" id="UP000242317">
    <property type="component" value="Unassembled WGS sequence"/>
</dbReference>
<proteinExistence type="predicted"/>
<dbReference type="SUPFAM" id="SSF53254">
    <property type="entry name" value="Phosphoglycerate mutase-like"/>
    <property type="match status" value="1"/>
</dbReference>
<name>A0A1G6GIN8_9GAMM</name>
<dbReference type="InterPro" id="IPR013078">
    <property type="entry name" value="His_Pase_superF_clade-1"/>
</dbReference>
<dbReference type="InterPro" id="IPR001345">
    <property type="entry name" value="PG/BPGM_mutase_AS"/>
</dbReference>
<keyword evidence="1" id="KW-0378">Hydrolase</keyword>
<evidence type="ECO:0000313" key="4">
    <source>
        <dbReference type="Proteomes" id="UP000242317"/>
    </source>
</evidence>
<dbReference type="GO" id="GO:0005737">
    <property type="term" value="C:cytoplasm"/>
    <property type="evidence" value="ECO:0007669"/>
    <property type="project" value="InterPro"/>
</dbReference>
<protein>
    <submittedName>
        <fullName evidence="3">Phosphohistidine phosphatase, SixA</fullName>
    </submittedName>
</protein>
<reference evidence="4" key="1">
    <citation type="submission" date="2016-09" db="EMBL/GenBank/DDBJ databases">
        <authorList>
            <person name="Varghese N."/>
            <person name="Submissions S."/>
        </authorList>
    </citation>
    <scope>NUCLEOTIDE SEQUENCE [LARGE SCALE GENOMIC DNA]</scope>
    <source>
        <strain evidence="4">ANC 3699</strain>
    </source>
</reference>
<sequence>MRLILVRHGEADPNRLGLDSARQLTERGHRQAELTAQYIAEQFKPDLFVVSPYIRAQQTLSYLQAKFDDVPTQVYQDITPDDPAAPAVQWLAKLTEETVVVVCHMNIIAYIAALLTEDSPEPFDLAEARVYEHPAIMIGLSQEQSRFVPHVE</sequence>
<accession>A0A1G6GIN8</accession>
<dbReference type="PANTHER" id="PTHR20935">
    <property type="entry name" value="PHOSPHOGLYCERATE MUTASE-RELATED"/>
    <property type="match status" value="1"/>
</dbReference>
<dbReference type="InterPro" id="IPR051021">
    <property type="entry name" value="Mito_Ser/Thr_phosphatase"/>
</dbReference>
<organism evidence="3 4">
    <name type="scientific">Acinetobacter marinus</name>
    <dbReference type="NCBI Taxonomy" id="281375"/>
    <lineage>
        <taxon>Bacteria</taxon>
        <taxon>Pseudomonadati</taxon>
        <taxon>Pseudomonadota</taxon>
        <taxon>Gammaproteobacteria</taxon>
        <taxon>Moraxellales</taxon>
        <taxon>Moraxellaceae</taxon>
        <taxon>Acinetobacter</taxon>
    </lineage>
</organism>
<dbReference type="GO" id="GO:0101006">
    <property type="term" value="F:protein histidine phosphatase activity"/>
    <property type="evidence" value="ECO:0007669"/>
    <property type="project" value="InterPro"/>
</dbReference>
<dbReference type="NCBIfam" id="TIGR00249">
    <property type="entry name" value="sixA"/>
    <property type="match status" value="1"/>
</dbReference>
<feature type="binding site" evidence="2">
    <location>
        <begin position="7"/>
        <end position="14"/>
    </location>
    <ligand>
        <name>substrate</name>
    </ligand>
</feature>
<evidence type="ECO:0000313" key="3">
    <source>
        <dbReference type="EMBL" id="SDB81790.1"/>
    </source>
</evidence>
<dbReference type="SMART" id="SM00855">
    <property type="entry name" value="PGAM"/>
    <property type="match status" value="1"/>
</dbReference>
<evidence type="ECO:0000256" key="1">
    <source>
        <dbReference type="ARBA" id="ARBA00022801"/>
    </source>
</evidence>
<feature type="binding site" evidence="2">
    <location>
        <position position="55"/>
    </location>
    <ligand>
        <name>substrate</name>
    </ligand>
</feature>
<dbReference type="RefSeq" id="WP_092614270.1">
    <property type="nucleotide sequence ID" value="NZ_FMYK01000001.1"/>
</dbReference>